<reference evidence="5 6" key="1">
    <citation type="submission" date="2019-02" db="EMBL/GenBank/DDBJ databases">
        <authorList>
            <consortium name="Pathogen Informatics"/>
        </authorList>
    </citation>
    <scope>NUCLEOTIDE SEQUENCE [LARGE SCALE GENOMIC DNA]</scope>
    <source>
        <strain evidence="5 6">3012STDY6756504</strain>
    </source>
</reference>
<evidence type="ECO:0000259" key="4">
    <source>
        <dbReference type="PROSITE" id="PS51462"/>
    </source>
</evidence>
<evidence type="ECO:0000256" key="2">
    <source>
        <dbReference type="ARBA" id="ARBA00022801"/>
    </source>
</evidence>
<feature type="domain" description="Nudix hydrolase" evidence="4">
    <location>
        <begin position="17"/>
        <end position="144"/>
    </location>
</feature>
<name>A0A4U8W180_9NOCA</name>
<sequence>MPTRIEDLTTQAERDGVQQLVVGAVVEHDGRILLLRRRGDDFMGGIWELPSGKIELGESLDRALTREVQEETGLQVAGIGRYVDSFDYRSGSGKRSRQFNFVVECVAPEPVRLTEHDAYTWTVLAEEPPVTEAVKQTLALYRNADGMRDHSDGA</sequence>
<dbReference type="PANTHER" id="PTHR43736:SF1">
    <property type="entry name" value="DIHYDRONEOPTERIN TRIPHOSPHATE DIPHOSPHATASE"/>
    <property type="match status" value="1"/>
</dbReference>
<proteinExistence type="inferred from homology"/>
<dbReference type="InterPro" id="IPR015797">
    <property type="entry name" value="NUDIX_hydrolase-like_dom_sf"/>
</dbReference>
<accession>A0A4U8W180</accession>
<dbReference type="AlphaFoldDB" id="A0A4U8W180"/>
<dbReference type="EC" id="3.6.1.-" evidence="5"/>
<dbReference type="InterPro" id="IPR000086">
    <property type="entry name" value="NUDIX_hydrolase_dom"/>
</dbReference>
<protein>
    <submittedName>
        <fullName evidence="5">CTP pyrophosphohydrolase</fullName>
        <ecNumber evidence="5">3.6.1.-</ecNumber>
    </submittedName>
</protein>
<comment type="similarity">
    <text evidence="1 3">Belongs to the Nudix hydrolase family.</text>
</comment>
<dbReference type="PRINTS" id="PR00502">
    <property type="entry name" value="NUDIXFAMILY"/>
</dbReference>
<dbReference type="SUPFAM" id="SSF55811">
    <property type="entry name" value="Nudix"/>
    <property type="match status" value="1"/>
</dbReference>
<evidence type="ECO:0000313" key="6">
    <source>
        <dbReference type="Proteomes" id="UP000290439"/>
    </source>
</evidence>
<dbReference type="RefSeq" id="WP_130916843.1">
    <property type="nucleotide sequence ID" value="NZ_JARWRF010000044.1"/>
</dbReference>
<evidence type="ECO:0000256" key="3">
    <source>
        <dbReference type="RuleBase" id="RU003476"/>
    </source>
</evidence>
<dbReference type="EMBL" id="LR215973">
    <property type="protein sequence ID" value="VFA98134.1"/>
    <property type="molecule type" value="Genomic_DNA"/>
</dbReference>
<keyword evidence="2 3" id="KW-0378">Hydrolase</keyword>
<gene>
    <name evidence="5" type="primary">nudG_1</name>
    <name evidence="5" type="ORF">NCTC10797_01899</name>
</gene>
<dbReference type="Pfam" id="PF00293">
    <property type="entry name" value="NUDIX"/>
    <property type="match status" value="1"/>
</dbReference>
<dbReference type="PROSITE" id="PS00893">
    <property type="entry name" value="NUDIX_BOX"/>
    <property type="match status" value="1"/>
</dbReference>
<dbReference type="GO" id="GO:0016787">
    <property type="term" value="F:hydrolase activity"/>
    <property type="evidence" value="ECO:0007669"/>
    <property type="project" value="UniProtKB-KW"/>
</dbReference>
<dbReference type="Proteomes" id="UP000290439">
    <property type="component" value="Chromosome"/>
</dbReference>
<organism evidence="5 6">
    <name type="scientific">Nocardia cyriacigeorgica</name>
    <dbReference type="NCBI Taxonomy" id="135487"/>
    <lineage>
        <taxon>Bacteria</taxon>
        <taxon>Bacillati</taxon>
        <taxon>Actinomycetota</taxon>
        <taxon>Actinomycetes</taxon>
        <taxon>Mycobacteriales</taxon>
        <taxon>Nocardiaceae</taxon>
        <taxon>Nocardia</taxon>
    </lineage>
</organism>
<dbReference type="Gene3D" id="3.90.79.10">
    <property type="entry name" value="Nucleoside Triphosphate Pyrophosphohydrolase"/>
    <property type="match status" value="1"/>
</dbReference>
<evidence type="ECO:0000313" key="5">
    <source>
        <dbReference type="EMBL" id="VFA98134.1"/>
    </source>
</evidence>
<dbReference type="InterPro" id="IPR020084">
    <property type="entry name" value="NUDIX_hydrolase_CS"/>
</dbReference>
<dbReference type="InterPro" id="IPR020476">
    <property type="entry name" value="Nudix_hydrolase"/>
</dbReference>
<dbReference type="PANTHER" id="PTHR43736">
    <property type="entry name" value="ADP-RIBOSE PYROPHOSPHATASE"/>
    <property type="match status" value="1"/>
</dbReference>
<dbReference type="PROSITE" id="PS51462">
    <property type="entry name" value="NUDIX"/>
    <property type="match status" value="1"/>
</dbReference>
<evidence type="ECO:0000256" key="1">
    <source>
        <dbReference type="ARBA" id="ARBA00005582"/>
    </source>
</evidence>